<dbReference type="Proteomes" id="UP000287171">
    <property type="component" value="Unassembled WGS sequence"/>
</dbReference>
<comment type="caution">
    <text evidence="1">The sequence shown here is derived from an EMBL/GenBank/DDBJ whole genome shotgun (WGS) entry which is preliminary data.</text>
</comment>
<evidence type="ECO:0000313" key="1">
    <source>
        <dbReference type="EMBL" id="GCE28046.1"/>
    </source>
</evidence>
<gene>
    <name evidence="1" type="ORF">KDA_35300</name>
</gene>
<dbReference type="AlphaFoldDB" id="A0A402B9N8"/>
<accession>A0A402B9N8</accession>
<proteinExistence type="predicted"/>
<dbReference type="EMBL" id="BIFT01000001">
    <property type="protein sequence ID" value="GCE28046.1"/>
    <property type="molecule type" value="Genomic_DNA"/>
</dbReference>
<organism evidence="1 2">
    <name type="scientific">Dictyobacter alpinus</name>
    <dbReference type="NCBI Taxonomy" id="2014873"/>
    <lineage>
        <taxon>Bacteria</taxon>
        <taxon>Bacillati</taxon>
        <taxon>Chloroflexota</taxon>
        <taxon>Ktedonobacteria</taxon>
        <taxon>Ktedonobacterales</taxon>
        <taxon>Dictyobacteraceae</taxon>
        <taxon>Dictyobacter</taxon>
    </lineage>
</organism>
<name>A0A402B9N8_9CHLR</name>
<evidence type="ECO:0000313" key="2">
    <source>
        <dbReference type="Proteomes" id="UP000287171"/>
    </source>
</evidence>
<reference evidence="2" key="1">
    <citation type="submission" date="2018-12" db="EMBL/GenBank/DDBJ databases">
        <title>Tengunoibacter tsumagoiensis gen. nov., sp. nov., Dictyobacter kobayashii sp. nov., D. alpinus sp. nov., and D. joshuensis sp. nov. and description of Dictyobacteraceae fam. nov. within the order Ktedonobacterales isolated from Tengu-no-mugimeshi.</title>
        <authorList>
            <person name="Wang C.M."/>
            <person name="Zheng Y."/>
            <person name="Sakai Y."/>
            <person name="Toyoda A."/>
            <person name="Minakuchi Y."/>
            <person name="Abe K."/>
            <person name="Yokota A."/>
            <person name="Yabe S."/>
        </authorList>
    </citation>
    <scope>NUCLEOTIDE SEQUENCE [LARGE SCALE GENOMIC DNA]</scope>
    <source>
        <strain evidence="2">Uno16</strain>
    </source>
</reference>
<dbReference type="RefSeq" id="WP_126628311.1">
    <property type="nucleotide sequence ID" value="NZ_BIFT01000001.1"/>
</dbReference>
<keyword evidence="2" id="KW-1185">Reference proteome</keyword>
<sequence>MKNRYYVQPLSEQAFIIRERISVQKGPGPNDRVIQSFTIRHDAYTYAHQMNATTVNPSIEASKVEQPQSEAALLAAQF</sequence>
<protein>
    <submittedName>
        <fullName evidence="1">Uncharacterized protein</fullName>
    </submittedName>
</protein>